<evidence type="ECO:0000313" key="1">
    <source>
        <dbReference type="EMBL" id="PSO05204.1"/>
    </source>
</evidence>
<proteinExistence type="predicted"/>
<sequence>MWFRFHRRMVFNLREYKKKLKYKIKMRFYSSYFLSGILFKSLASRTHPAHFLQAFAQTRI</sequence>
<accession>A0A2R6C2Y2</accession>
<evidence type="ECO:0000313" key="2">
    <source>
        <dbReference type="Proteomes" id="UP000241886"/>
    </source>
</evidence>
<name>A0A2R6C2Y2_9ARCH</name>
<comment type="caution">
    <text evidence="1">The sequence shown here is derived from an EMBL/GenBank/DDBJ whole genome shotgun (WGS) entry which is preliminary data.</text>
</comment>
<protein>
    <submittedName>
        <fullName evidence="1">Uncharacterized protein</fullName>
    </submittedName>
</protein>
<reference evidence="1 2" key="1">
    <citation type="submission" date="2017-04" db="EMBL/GenBank/DDBJ databases">
        <title>Novel microbial lineages endemic to geothermal iron-oxide mats fill important gaps in the evolutionary history of Archaea.</title>
        <authorList>
            <person name="Jay Z.J."/>
            <person name="Beam J.P."/>
            <person name="Dlakic M."/>
            <person name="Rusch D.B."/>
            <person name="Kozubal M.A."/>
            <person name="Inskeep W.P."/>
        </authorList>
    </citation>
    <scope>NUCLEOTIDE SEQUENCE [LARGE SCALE GENOMIC DNA]</scope>
    <source>
        <strain evidence="1">ECH_B_SAG-G16</strain>
    </source>
</reference>
<dbReference type="EMBL" id="NEXO01000037">
    <property type="protein sequence ID" value="PSO05204.1"/>
    <property type="molecule type" value="Genomic_DNA"/>
</dbReference>
<organism evidence="1 2">
    <name type="scientific">Candidatus Marsarchaeota G2 archaeon ECH_B_SAG-G16</name>
    <dbReference type="NCBI Taxonomy" id="1978167"/>
    <lineage>
        <taxon>Archaea</taxon>
        <taxon>Candidatus Marsarchaeota</taxon>
        <taxon>Candidatus Marsarchaeota group 2</taxon>
    </lineage>
</organism>
<dbReference type="Proteomes" id="UP000241886">
    <property type="component" value="Unassembled WGS sequence"/>
</dbReference>
<dbReference type="AlphaFoldDB" id="A0A2R6C2Y2"/>
<gene>
    <name evidence="1" type="ORF">B9Q13_02525</name>
</gene>